<evidence type="ECO:0000313" key="11">
    <source>
        <dbReference type="Proteomes" id="UP001432075"/>
    </source>
</evidence>
<dbReference type="PANTHER" id="PTHR43442">
    <property type="entry name" value="GLUCONOKINASE-RELATED"/>
    <property type="match status" value="1"/>
</dbReference>
<evidence type="ECO:0000256" key="8">
    <source>
        <dbReference type="ARBA" id="ARBA00048090"/>
    </source>
</evidence>
<dbReference type="Pfam" id="PF13671">
    <property type="entry name" value="AAA_33"/>
    <property type="match status" value="1"/>
</dbReference>
<accession>A0ABZ1RVG0</accession>
<comment type="similarity">
    <text evidence="2 9">Belongs to the gluconokinase GntK/GntV family.</text>
</comment>
<dbReference type="PANTHER" id="PTHR43442:SF3">
    <property type="entry name" value="GLUCONOKINASE-RELATED"/>
    <property type="match status" value="1"/>
</dbReference>
<dbReference type="Gene3D" id="3.40.50.300">
    <property type="entry name" value="P-loop containing nucleotide triphosphate hydrolases"/>
    <property type="match status" value="1"/>
</dbReference>
<evidence type="ECO:0000256" key="4">
    <source>
        <dbReference type="ARBA" id="ARBA00022679"/>
    </source>
</evidence>
<keyword evidence="11" id="KW-1185">Reference proteome</keyword>
<dbReference type="InterPro" id="IPR027417">
    <property type="entry name" value="P-loop_NTPase"/>
</dbReference>
<evidence type="ECO:0000256" key="2">
    <source>
        <dbReference type="ARBA" id="ARBA00008420"/>
    </source>
</evidence>
<sequence>METSGPARPAPPVVVVMGVSGSGKSTVGRLLAARRGVPFVEGDDFHPAANIARMRAGHPLDDADREPWLTALTEAVREVVRSGEGAVVSCSALKRAYRDRLREAAPAVWFLHLTLDRAVARARVAGRAGHFMPVRLLESQYEVLEPLGADEDGLTLDAGAGTDSVLRRAGEALAGFEARSV</sequence>
<dbReference type="EMBL" id="CP108057">
    <property type="protein sequence ID" value="WUO50027.1"/>
    <property type="molecule type" value="Genomic_DNA"/>
</dbReference>
<dbReference type="RefSeq" id="WP_209520545.1">
    <property type="nucleotide sequence ID" value="NZ_CP108057.1"/>
</dbReference>
<dbReference type="NCBIfam" id="TIGR01313">
    <property type="entry name" value="therm_gnt_kin"/>
    <property type="match status" value="1"/>
</dbReference>
<evidence type="ECO:0000256" key="6">
    <source>
        <dbReference type="ARBA" id="ARBA00022777"/>
    </source>
</evidence>
<dbReference type="Proteomes" id="UP001432075">
    <property type="component" value="Chromosome"/>
</dbReference>
<evidence type="ECO:0000256" key="7">
    <source>
        <dbReference type="ARBA" id="ARBA00022840"/>
    </source>
</evidence>
<comment type="pathway">
    <text evidence="1">Carbohydrate acid metabolism.</text>
</comment>
<keyword evidence="4 9" id="KW-0808">Transferase</keyword>
<name>A0ABZ1RVG0_9ACTN</name>
<dbReference type="PRINTS" id="PR01100">
    <property type="entry name" value="SHIKIMTKNASE"/>
</dbReference>
<reference evidence="10" key="1">
    <citation type="submission" date="2022-10" db="EMBL/GenBank/DDBJ databases">
        <title>The complete genomes of actinobacterial strains from the NBC collection.</title>
        <authorList>
            <person name="Joergensen T.S."/>
            <person name="Alvarez Arevalo M."/>
            <person name="Sterndorff E.B."/>
            <person name="Faurdal D."/>
            <person name="Vuksanovic O."/>
            <person name="Mourched A.-S."/>
            <person name="Charusanti P."/>
            <person name="Shaw S."/>
            <person name="Blin K."/>
            <person name="Weber T."/>
        </authorList>
    </citation>
    <scope>NUCLEOTIDE SEQUENCE</scope>
    <source>
        <strain evidence="10">NBC_00283</strain>
    </source>
</reference>
<gene>
    <name evidence="10" type="ORF">OHU17_31650</name>
</gene>
<organism evidence="10 11">
    <name type="scientific">Streptomyces goshikiensis</name>
    <dbReference type="NCBI Taxonomy" id="1942"/>
    <lineage>
        <taxon>Bacteria</taxon>
        <taxon>Bacillati</taxon>
        <taxon>Actinomycetota</taxon>
        <taxon>Actinomycetes</taxon>
        <taxon>Kitasatosporales</taxon>
        <taxon>Streptomycetaceae</taxon>
        <taxon>Streptomyces</taxon>
    </lineage>
</organism>
<dbReference type="CDD" id="cd02021">
    <property type="entry name" value="GntK"/>
    <property type="match status" value="1"/>
</dbReference>
<keyword evidence="6 9" id="KW-0418">Kinase</keyword>
<keyword evidence="7 9" id="KW-0067">ATP-binding</keyword>
<evidence type="ECO:0000256" key="9">
    <source>
        <dbReference type="RuleBase" id="RU363066"/>
    </source>
</evidence>
<comment type="catalytic activity">
    <reaction evidence="8 9">
        <text>D-gluconate + ATP = 6-phospho-D-gluconate + ADP + H(+)</text>
        <dbReference type="Rhea" id="RHEA:19433"/>
        <dbReference type="ChEBI" id="CHEBI:15378"/>
        <dbReference type="ChEBI" id="CHEBI:18391"/>
        <dbReference type="ChEBI" id="CHEBI:30616"/>
        <dbReference type="ChEBI" id="CHEBI:58759"/>
        <dbReference type="ChEBI" id="CHEBI:456216"/>
        <dbReference type="EC" id="2.7.1.12"/>
    </reaction>
</comment>
<dbReference type="InterPro" id="IPR006001">
    <property type="entry name" value="Therm_gnt_kin"/>
</dbReference>
<evidence type="ECO:0000256" key="5">
    <source>
        <dbReference type="ARBA" id="ARBA00022741"/>
    </source>
</evidence>
<proteinExistence type="inferred from homology"/>
<protein>
    <recommendedName>
        <fullName evidence="3 9">Gluconokinase</fullName>
        <ecNumber evidence="3 9">2.7.1.12</ecNumber>
    </recommendedName>
</protein>
<evidence type="ECO:0000256" key="1">
    <source>
        <dbReference type="ARBA" id="ARBA00004761"/>
    </source>
</evidence>
<dbReference type="EC" id="2.7.1.12" evidence="3 9"/>
<evidence type="ECO:0000313" key="10">
    <source>
        <dbReference type="EMBL" id="WUO50027.1"/>
    </source>
</evidence>
<evidence type="ECO:0000256" key="3">
    <source>
        <dbReference type="ARBA" id="ARBA00012054"/>
    </source>
</evidence>
<dbReference type="SUPFAM" id="SSF52540">
    <property type="entry name" value="P-loop containing nucleoside triphosphate hydrolases"/>
    <property type="match status" value="1"/>
</dbReference>
<keyword evidence="5 9" id="KW-0547">Nucleotide-binding</keyword>